<evidence type="ECO:0000259" key="2">
    <source>
        <dbReference type="Pfam" id="PF26608"/>
    </source>
</evidence>
<dbReference type="OrthoDB" id="2804548at2759"/>
<dbReference type="HOGENOM" id="CLU_350247_0_0_1"/>
<feature type="compositionally biased region" description="Acidic residues" evidence="1">
    <location>
        <begin position="530"/>
        <end position="541"/>
    </location>
</feature>
<evidence type="ECO:0000313" key="3">
    <source>
        <dbReference type="EMBL" id="CCM06664.1"/>
    </source>
</evidence>
<dbReference type="InterPro" id="IPR058503">
    <property type="entry name" value="DUF8190"/>
</dbReference>
<feature type="region of interest" description="Disordered" evidence="1">
    <location>
        <begin position="451"/>
        <end position="477"/>
    </location>
</feature>
<feature type="region of interest" description="Disordered" evidence="1">
    <location>
        <begin position="520"/>
        <end position="559"/>
    </location>
</feature>
<gene>
    <name evidence="3" type="ORF">FIBRA_08949</name>
</gene>
<dbReference type="Proteomes" id="UP000006352">
    <property type="component" value="Unassembled WGS sequence"/>
</dbReference>
<dbReference type="InParanoid" id="J4H5F8"/>
<reference evidence="3 4" key="1">
    <citation type="journal article" date="2012" name="Appl. Environ. Microbiol.">
        <title>Short-read sequencing for genomic analysis of the brown rot fungus Fibroporia radiculosa.</title>
        <authorList>
            <person name="Tang J.D."/>
            <person name="Perkins A.D."/>
            <person name="Sonstegard T.S."/>
            <person name="Schroeder S.G."/>
            <person name="Burgess S.C."/>
            <person name="Diehl S.V."/>
        </authorList>
    </citation>
    <scope>NUCLEOTIDE SEQUENCE [LARGE SCALE GENOMIC DNA]</scope>
    <source>
        <strain evidence="3 4">TFFH 294</strain>
    </source>
</reference>
<sequence>MSPHEEHISPEGIDEYNPPAPAASESFSLEGVPSGLSTDDYLDQGEVLKVIYAVAARERDNEDLERVWNNMPSSTVELKELQKMSERNSEKDAAKAMDLLRFKATLNISEDLVYVGEDRQKLEWQAKDHFVDFLMCVSRETGLDACIPNCPTDHTFVMQVDLQQRYRNFKAKHGELGFQSDGRMLYIGTTLSSDVWIAFAPNGALAGDPDSDAPFHAPKKDSRLTSSRSKAFLLFFATLLEEIQYGNIYVKPAFPYGPRNDFEWELREATNVLEHGHINLNVQQLKQISKLFKTWGDWVAAAPNHYRQDPFFRTHSPISVTCRYGQNQPICVPRQSAYEASIWDRERDYSKIRFVSMAIATHLSPREVESYEPIPDQEILRRHGEVFATDDVSPHDEPLDLPNYPLHDDNDRILPIYTQDGLLVPRQRAVFRNQPACAPLLDLSLAPELFNHGPNRRRRRRSPFSEGDNSDDSDVNLQDASIRVQVYPQALLMRYGNLQADSMSPLYDPFISDMERSIRAHIPPPRGDESSSDDDDFYDPDYSDRMDDPRRRHGGTGPIIIPQASQIYNEISHRSRPTAGQQDTCTGELSQAATGAWAKSVADKLSQSRLLERQRYDLPHQRFADKIQHDDCPRALRVENVFTIDLDNMPQDVRNGRFIYNKIVNPMVLATIHPDVAEPILRTTLVFRPKVFPSVYTWTSYPITAALQRQWEYIAPDLEKSQRPNQIAIEILSVLERCLAYAHTGNARVLATKLMTPLLLTRSLLECGLPCLNPSLVQVSSRASPPLRIAENRYPIELETIVMPALASTRACTLTWGREVASLCLLAQSCKSASLCLLAQSC</sequence>
<protein>
    <recommendedName>
        <fullName evidence="2">DUF8190 domain-containing protein</fullName>
    </recommendedName>
</protein>
<accession>J4H5F8</accession>
<dbReference type="RefSeq" id="XP_012185947.1">
    <property type="nucleotide sequence ID" value="XM_012330557.1"/>
</dbReference>
<keyword evidence="4" id="KW-1185">Reference proteome</keyword>
<dbReference type="EMBL" id="HE797439">
    <property type="protein sequence ID" value="CCM06664.1"/>
    <property type="molecule type" value="Genomic_DNA"/>
</dbReference>
<dbReference type="Pfam" id="PF26608">
    <property type="entry name" value="DUF8190"/>
    <property type="match status" value="1"/>
</dbReference>
<feature type="region of interest" description="Disordered" evidence="1">
    <location>
        <begin position="1"/>
        <end position="30"/>
    </location>
</feature>
<evidence type="ECO:0000313" key="4">
    <source>
        <dbReference type="Proteomes" id="UP000006352"/>
    </source>
</evidence>
<dbReference type="GeneID" id="24101564"/>
<organism evidence="3 4">
    <name type="scientific">Fibroporia radiculosa</name>
    <dbReference type="NCBI Taxonomy" id="599839"/>
    <lineage>
        <taxon>Eukaryota</taxon>
        <taxon>Fungi</taxon>
        <taxon>Dikarya</taxon>
        <taxon>Basidiomycota</taxon>
        <taxon>Agaricomycotina</taxon>
        <taxon>Agaricomycetes</taxon>
        <taxon>Polyporales</taxon>
        <taxon>Fibroporiaceae</taxon>
        <taxon>Fibroporia</taxon>
    </lineage>
</organism>
<dbReference type="AlphaFoldDB" id="J4H5F8"/>
<evidence type="ECO:0000256" key="1">
    <source>
        <dbReference type="SAM" id="MobiDB-lite"/>
    </source>
</evidence>
<feature type="domain" description="DUF8190" evidence="2">
    <location>
        <begin position="156"/>
        <end position="255"/>
    </location>
</feature>
<name>J4H5F8_9APHY</name>
<proteinExistence type="predicted"/>